<evidence type="ECO:0000256" key="4">
    <source>
        <dbReference type="ARBA" id="ARBA00022771"/>
    </source>
</evidence>
<dbReference type="GO" id="GO:0061630">
    <property type="term" value="F:ubiquitin protein ligase activity"/>
    <property type="evidence" value="ECO:0007669"/>
    <property type="project" value="UniProtKB-EC"/>
</dbReference>
<name>A0AAW1WRI9_RUBAR</name>
<evidence type="ECO:0000256" key="2">
    <source>
        <dbReference type="ARBA" id="ARBA00012483"/>
    </source>
</evidence>
<dbReference type="AlphaFoldDB" id="A0AAW1WRI9"/>
<dbReference type="CDD" id="cd16448">
    <property type="entry name" value="RING-H2"/>
    <property type="match status" value="1"/>
</dbReference>
<dbReference type="GO" id="GO:0016567">
    <property type="term" value="P:protein ubiquitination"/>
    <property type="evidence" value="ECO:0007669"/>
    <property type="project" value="TreeGrafter"/>
</dbReference>
<dbReference type="InterPro" id="IPR001841">
    <property type="entry name" value="Znf_RING"/>
</dbReference>
<dbReference type="Proteomes" id="UP001457282">
    <property type="component" value="Unassembled WGS sequence"/>
</dbReference>
<keyword evidence="3" id="KW-0479">Metal-binding</keyword>
<keyword evidence="4 6" id="KW-0863">Zinc-finger</keyword>
<evidence type="ECO:0000256" key="5">
    <source>
        <dbReference type="ARBA" id="ARBA00022833"/>
    </source>
</evidence>
<protein>
    <recommendedName>
        <fullName evidence="2">RING-type E3 ubiquitin transferase</fullName>
        <ecNumber evidence="2">2.3.2.27</ecNumber>
    </recommendedName>
</protein>
<dbReference type="PROSITE" id="PS50089">
    <property type="entry name" value="ZF_RING_2"/>
    <property type="match status" value="1"/>
</dbReference>
<evidence type="ECO:0000256" key="3">
    <source>
        <dbReference type="ARBA" id="ARBA00022723"/>
    </source>
</evidence>
<keyword evidence="5" id="KW-0862">Zinc</keyword>
<reference evidence="8 9" key="1">
    <citation type="journal article" date="2023" name="G3 (Bethesda)">
        <title>A chromosome-length genome assembly and annotation of blackberry (Rubus argutus, cv. 'Hillquist').</title>
        <authorList>
            <person name="Bruna T."/>
            <person name="Aryal R."/>
            <person name="Dudchenko O."/>
            <person name="Sargent D.J."/>
            <person name="Mead D."/>
            <person name="Buti M."/>
            <person name="Cavallini A."/>
            <person name="Hytonen T."/>
            <person name="Andres J."/>
            <person name="Pham M."/>
            <person name="Weisz D."/>
            <person name="Mascagni F."/>
            <person name="Usai G."/>
            <person name="Natali L."/>
            <person name="Bassil N."/>
            <person name="Fernandez G.E."/>
            <person name="Lomsadze A."/>
            <person name="Armour M."/>
            <person name="Olukolu B."/>
            <person name="Poorten T."/>
            <person name="Britton C."/>
            <person name="Davik J."/>
            <person name="Ashrafi H."/>
            <person name="Aiden E.L."/>
            <person name="Borodovsky M."/>
            <person name="Worthington M."/>
        </authorList>
    </citation>
    <scope>NUCLEOTIDE SEQUENCE [LARGE SCALE GENOMIC DNA]</scope>
    <source>
        <strain evidence="8">PI 553951</strain>
    </source>
</reference>
<sequence length="175" mass="20145">MVHEANWVSGRKKLGILVKVHKRYSLTHEQYEAMDWAKGSRDYSPNMATLSAYMQQMVDLGITGEALWDLRRFIGRMVDWEILGPEQQQEEATRESLGFKPKTASKSSVEAWGSWYFMDEAVRVPCVFCMEEMVTGCEVTPMPCSHLFHGRCIAEWLSRSSHTCPVCRFQLPTED</sequence>
<dbReference type="SMART" id="SM00184">
    <property type="entry name" value="RING"/>
    <property type="match status" value="1"/>
</dbReference>
<comment type="caution">
    <text evidence="8">The sequence shown here is derived from an EMBL/GenBank/DDBJ whole genome shotgun (WGS) entry which is preliminary data.</text>
</comment>
<dbReference type="GO" id="GO:0008270">
    <property type="term" value="F:zinc ion binding"/>
    <property type="evidence" value="ECO:0007669"/>
    <property type="project" value="UniProtKB-KW"/>
</dbReference>
<evidence type="ECO:0000256" key="6">
    <source>
        <dbReference type="PROSITE-ProRule" id="PRU00175"/>
    </source>
</evidence>
<dbReference type="PANTHER" id="PTHR15710:SF243">
    <property type="entry name" value="E3 UBIQUITIN-PROTEIN LIGASE PRAJA-2 ISOFORM X1"/>
    <property type="match status" value="1"/>
</dbReference>
<dbReference type="GO" id="GO:0005737">
    <property type="term" value="C:cytoplasm"/>
    <property type="evidence" value="ECO:0007669"/>
    <property type="project" value="TreeGrafter"/>
</dbReference>
<organism evidence="8 9">
    <name type="scientific">Rubus argutus</name>
    <name type="common">Southern blackberry</name>
    <dbReference type="NCBI Taxonomy" id="59490"/>
    <lineage>
        <taxon>Eukaryota</taxon>
        <taxon>Viridiplantae</taxon>
        <taxon>Streptophyta</taxon>
        <taxon>Embryophyta</taxon>
        <taxon>Tracheophyta</taxon>
        <taxon>Spermatophyta</taxon>
        <taxon>Magnoliopsida</taxon>
        <taxon>eudicotyledons</taxon>
        <taxon>Gunneridae</taxon>
        <taxon>Pentapetalae</taxon>
        <taxon>rosids</taxon>
        <taxon>fabids</taxon>
        <taxon>Rosales</taxon>
        <taxon>Rosaceae</taxon>
        <taxon>Rosoideae</taxon>
        <taxon>Rosoideae incertae sedis</taxon>
        <taxon>Rubus</taxon>
    </lineage>
</organism>
<proteinExistence type="predicted"/>
<evidence type="ECO:0000313" key="8">
    <source>
        <dbReference type="EMBL" id="KAK9927414.1"/>
    </source>
</evidence>
<dbReference type="Gene3D" id="3.30.40.10">
    <property type="entry name" value="Zinc/RING finger domain, C3HC4 (zinc finger)"/>
    <property type="match status" value="1"/>
</dbReference>
<dbReference type="EC" id="2.3.2.27" evidence="2"/>
<accession>A0AAW1WRI9</accession>
<evidence type="ECO:0000313" key="9">
    <source>
        <dbReference type="Proteomes" id="UP001457282"/>
    </source>
</evidence>
<evidence type="ECO:0000256" key="1">
    <source>
        <dbReference type="ARBA" id="ARBA00000900"/>
    </source>
</evidence>
<dbReference type="SUPFAM" id="SSF57850">
    <property type="entry name" value="RING/U-box"/>
    <property type="match status" value="1"/>
</dbReference>
<dbReference type="InterPro" id="IPR013083">
    <property type="entry name" value="Znf_RING/FYVE/PHD"/>
</dbReference>
<gene>
    <name evidence="8" type="ORF">M0R45_024598</name>
</gene>
<dbReference type="Pfam" id="PF13639">
    <property type="entry name" value="zf-RING_2"/>
    <property type="match status" value="1"/>
</dbReference>
<keyword evidence="9" id="KW-1185">Reference proteome</keyword>
<evidence type="ECO:0000259" key="7">
    <source>
        <dbReference type="PROSITE" id="PS50089"/>
    </source>
</evidence>
<feature type="domain" description="RING-type" evidence="7">
    <location>
        <begin position="126"/>
        <end position="168"/>
    </location>
</feature>
<comment type="catalytic activity">
    <reaction evidence="1">
        <text>S-ubiquitinyl-[E2 ubiquitin-conjugating enzyme]-L-cysteine + [acceptor protein]-L-lysine = [E2 ubiquitin-conjugating enzyme]-L-cysteine + N(6)-ubiquitinyl-[acceptor protein]-L-lysine.</text>
        <dbReference type="EC" id="2.3.2.27"/>
    </reaction>
</comment>
<dbReference type="PANTHER" id="PTHR15710">
    <property type="entry name" value="E3 UBIQUITIN-PROTEIN LIGASE PRAJA"/>
    <property type="match status" value="1"/>
</dbReference>
<dbReference type="EMBL" id="JBEDUW010000005">
    <property type="protein sequence ID" value="KAK9927414.1"/>
    <property type="molecule type" value="Genomic_DNA"/>
</dbReference>